<gene>
    <name evidence="1" type="ORF">BGZ95_005580</name>
</gene>
<keyword evidence="2" id="KW-1185">Reference proteome</keyword>
<feature type="non-terminal residue" evidence="1">
    <location>
        <position position="63"/>
    </location>
</feature>
<dbReference type="Proteomes" id="UP001194580">
    <property type="component" value="Unassembled WGS sequence"/>
</dbReference>
<organism evidence="1 2">
    <name type="scientific">Linnemannia exigua</name>
    <dbReference type="NCBI Taxonomy" id="604196"/>
    <lineage>
        <taxon>Eukaryota</taxon>
        <taxon>Fungi</taxon>
        <taxon>Fungi incertae sedis</taxon>
        <taxon>Mucoromycota</taxon>
        <taxon>Mortierellomycotina</taxon>
        <taxon>Mortierellomycetes</taxon>
        <taxon>Mortierellales</taxon>
        <taxon>Mortierellaceae</taxon>
        <taxon>Linnemannia</taxon>
    </lineage>
</organism>
<protein>
    <submittedName>
        <fullName evidence="1">Uncharacterized protein</fullName>
    </submittedName>
</protein>
<sequence>MNTWFWYDRNGVEPKTISPEGVENRSKQPDGAWLYHGCNNVEPKAASVEPEAIPLLALPSPPH</sequence>
<reference evidence="1" key="1">
    <citation type="journal article" date="2020" name="Fungal Divers.">
        <title>Resolving the Mortierellaceae phylogeny through synthesis of multi-gene phylogenetics and phylogenomics.</title>
        <authorList>
            <person name="Vandepol N."/>
            <person name="Liber J."/>
            <person name="Desiro A."/>
            <person name="Na H."/>
            <person name="Kennedy M."/>
            <person name="Barry K."/>
            <person name="Grigoriev I.V."/>
            <person name="Miller A.N."/>
            <person name="O'Donnell K."/>
            <person name="Stajich J.E."/>
            <person name="Bonito G."/>
        </authorList>
    </citation>
    <scope>NUCLEOTIDE SEQUENCE</scope>
    <source>
        <strain evidence="1">NRRL 28262</strain>
    </source>
</reference>
<evidence type="ECO:0000313" key="2">
    <source>
        <dbReference type="Proteomes" id="UP001194580"/>
    </source>
</evidence>
<dbReference type="AlphaFoldDB" id="A0AAD4H8L3"/>
<evidence type="ECO:0000313" key="1">
    <source>
        <dbReference type="EMBL" id="KAG0277654.1"/>
    </source>
</evidence>
<name>A0AAD4H8L3_9FUNG</name>
<comment type="caution">
    <text evidence="1">The sequence shown here is derived from an EMBL/GenBank/DDBJ whole genome shotgun (WGS) entry which is preliminary data.</text>
</comment>
<accession>A0AAD4H8L3</accession>
<dbReference type="EMBL" id="JAAAIL010000258">
    <property type="protein sequence ID" value="KAG0277654.1"/>
    <property type="molecule type" value="Genomic_DNA"/>
</dbReference>
<proteinExistence type="predicted"/>